<feature type="binding site" evidence="10">
    <location>
        <position position="167"/>
    </location>
    <ligand>
        <name>substrate</name>
    </ligand>
</feature>
<dbReference type="GO" id="GO:0030245">
    <property type="term" value="P:cellulose catabolic process"/>
    <property type="evidence" value="ECO:0007669"/>
    <property type="project" value="UniProtKB-KW"/>
</dbReference>
<dbReference type="InterPro" id="IPR001360">
    <property type="entry name" value="Glyco_hydro_1"/>
</dbReference>
<dbReference type="KEGG" id="fgg:FSB75_18480"/>
<evidence type="ECO:0000256" key="4">
    <source>
        <dbReference type="ARBA" id="ARBA00022801"/>
    </source>
</evidence>
<dbReference type="InterPro" id="IPR017853">
    <property type="entry name" value="GH"/>
</dbReference>
<dbReference type="GO" id="GO:0005829">
    <property type="term" value="C:cytosol"/>
    <property type="evidence" value="ECO:0007669"/>
    <property type="project" value="TreeGrafter"/>
</dbReference>
<reference evidence="13 14" key="1">
    <citation type="journal article" date="2015" name="Int. J. Syst. Evol. Microbiol.">
        <title>Flavisolibacter ginsenosidimutans sp. nov., with ginsenoside-converting activity isolated from soil used for cultivating ginseng.</title>
        <authorList>
            <person name="Zhao Y."/>
            <person name="Liu Q."/>
            <person name="Kang M.S."/>
            <person name="Jin F."/>
            <person name="Yu H."/>
            <person name="Im W.T."/>
        </authorList>
    </citation>
    <scope>NUCLEOTIDE SEQUENCE [LARGE SCALE GENOMIC DNA]</scope>
    <source>
        <strain evidence="13 14">Gsoil 636</strain>
    </source>
</reference>
<proteinExistence type="inferred from homology"/>
<evidence type="ECO:0000256" key="6">
    <source>
        <dbReference type="ARBA" id="ARBA00023277"/>
    </source>
</evidence>
<comment type="similarity">
    <text evidence="2 12">Belongs to the glycosyl hydrolase 1 family.</text>
</comment>
<dbReference type="SUPFAM" id="SSF51445">
    <property type="entry name" value="(Trans)glycosidases"/>
    <property type="match status" value="1"/>
</dbReference>
<feature type="active site" description="Proton donor" evidence="9">
    <location>
        <position position="168"/>
    </location>
</feature>
<dbReference type="EC" id="3.2.1.21" evidence="3 12"/>
<dbReference type="NCBIfam" id="TIGR03356">
    <property type="entry name" value="BGL"/>
    <property type="match status" value="1"/>
</dbReference>
<name>A0A5B8UPC1_9BACT</name>
<feature type="binding site" evidence="10">
    <location>
        <position position="402"/>
    </location>
    <ligand>
        <name>substrate</name>
    </ligand>
</feature>
<dbReference type="InterPro" id="IPR017736">
    <property type="entry name" value="Glyco_hydro_1_beta-glucosidase"/>
</dbReference>
<keyword evidence="4 12" id="KW-0378">Hydrolase</keyword>
<evidence type="ECO:0000256" key="7">
    <source>
        <dbReference type="ARBA" id="ARBA00023295"/>
    </source>
</evidence>
<feature type="binding site" evidence="10">
    <location>
        <position position="22"/>
    </location>
    <ligand>
        <name>substrate</name>
    </ligand>
</feature>
<dbReference type="InterPro" id="IPR033132">
    <property type="entry name" value="GH_1_N_CS"/>
</dbReference>
<feature type="binding site" evidence="10">
    <location>
        <position position="296"/>
    </location>
    <ligand>
        <name>substrate</name>
    </ligand>
</feature>
<dbReference type="InterPro" id="IPR018120">
    <property type="entry name" value="Glyco_hydro_1_AS"/>
</dbReference>
<dbReference type="GO" id="GO:0008422">
    <property type="term" value="F:beta-glucosidase activity"/>
    <property type="evidence" value="ECO:0007669"/>
    <property type="project" value="UniProtKB-EC"/>
</dbReference>
<keyword evidence="14" id="KW-1185">Reference proteome</keyword>
<evidence type="ECO:0000256" key="2">
    <source>
        <dbReference type="ARBA" id="ARBA00010838"/>
    </source>
</evidence>
<evidence type="ECO:0000313" key="13">
    <source>
        <dbReference type="EMBL" id="QEC57805.1"/>
    </source>
</evidence>
<organism evidence="13 14">
    <name type="scientific">Flavisolibacter ginsenosidimutans</name>
    <dbReference type="NCBI Taxonomy" id="661481"/>
    <lineage>
        <taxon>Bacteria</taxon>
        <taxon>Pseudomonadati</taxon>
        <taxon>Bacteroidota</taxon>
        <taxon>Chitinophagia</taxon>
        <taxon>Chitinophagales</taxon>
        <taxon>Chitinophagaceae</taxon>
        <taxon>Flavisolibacter</taxon>
    </lineage>
</organism>
<keyword evidence="7 12" id="KW-0326">Glycosidase</keyword>
<dbReference type="Proteomes" id="UP000321204">
    <property type="component" value="Chromosome"/>
</dbReference>
<dbReference type="PROSITE" id="PS00572">
    <property type="entry name" value="GLYCOSYL_HYDROL_F1_1"/>
    <property type="match status" value="1"/>
</dbReference>
<evidence type="ECO:0000256" key="8">
    <source>
        <dbReference type="ARBA" id="ARBA00023326"/>
    </source>
</evidence>
<dbReference type="EMBL" id="CP042433">
    <property type="protein sequence ID" value="QEC57805.1"/>
    <property type="molecule type" value="Genomic_DNA"/>
</dbReference>
<evidence type="ECO:0000313" key="14">
    <source>
        <dbReference type="Proteomes" id="UP000321204"/>
    </source>
</evidence>
<dbReference type="Gene3D" id="3.20.20.80">
    <property type="entry name" value="Glycosidases"/>
    <property type="match status" value="1"/>
</dbReference>
<accession>A0A5B8UPC1</accession>
<dbReference type="SMR" id="A0A5B8UPC1"/>
<keyword evidence="6" id="KW-0119">Carbohydrate metabolism</keyword>
<dbReference type="PANTHER" id="PTHR10353:SF36">
    <property type="entry name" value="LP05116P"/>
    <property type="match status" value="1"/>
</dbReference>
<evidence type="ECO:0000256" key="10">
    <source>
        <dbReference type="PIRSR" id="PIRSR617736-2"/>
    </source>
</evidence>
<dbReference type="FunFam" id="3.20.20.80:FF:000004">
    <property type="entry name" value="Beta-glucosidase 6-phospho-beta-glucosidase"/>
    <property type="match status" value="1"/>
</dbReference>
<feature type="active site" description="Nucleophile" evidence="9 11">
    <location>
        <position position="356"/>
    </location>
</feature>
<evidence type="ECO:0000256" key="9">
    <source>
        <dbReference type="PIRSR" id="PIRSR617736-1"/>
    </source>
</evidence>
<dbReference type="OrthoDB" id="9765195at2"/>
<gene>
    <name evidence="13" type="ORF">FSB75_18480</name>
</gene>
<evidence type="ECO:0000256" key="12">
    <source>
        <dbReference type="RuleBase" id="RU361175"/>
    </source>
</evidence>
<dbReference type="PROSITE" id="PS00653">
    <property type="entry name" value="GLYCOSYL_HYDROL_F1_2"/>
    <property type="match status" value="1"/>
</dbReference>
<evidence type="ECO:0000256" key="3">
    <source>
        <dbReference type="ARBA" id="ARBA00012744"/>
    </source>
</evidence>
<protein>
    <recommendedName>
        <fullName evidence="3 12">Beta-glucosidase</fullName>
        <ecNumber evidence="3 12">3.2.1.21</ecNumber>
    </recommendedName>
</protein>
<feature type="binding site" evidence="10">
    <location>
        <begin position="409"/>
        <end position="410"/>
    </location>
    <ligand>
        <name>substrate</name>
    </ligand>
</feature>
<keyword evidence="8" id="KW-0624">Polysaccharide degradation</keyword>
<dbReference type="RefSeq" id="WP_146790508.1">
    <property type="nucleotide sequence ID" value="NZ_BAABIO010000003.1"/>
</dbReference>
<evidence type="ECO:0000256" key="1">
    <source>
        <dbReference type="ARBA" id="ARBA00000448"/>
    </source>
</evidence>
<sequence length="453" mass="51719">MPIHSSDFGKEFTWGVASSAYQTEGAYLEDGKGLSVWDVFTRQAGKIKGGDNGNQGVHFYHRYIQDIILMQFLNVKNFRFSLSWPRLLPEGIGKPNEKGIDFYNAVIDFCLECGIEPWVTLYHWDLPQALEEKGGWTNRDVVHWFEDYVAFCIQQFGDRVRHWMVLNEPMAFTGAGYFLGLHAPGKKGLGNFLPAVHHASLSLAAGARTIKTLNHNLIVGSTFSCSPVDPVDRAVLSQEAAQRVDVLSNRLFIEPLLGLGYPWQDVKVLQGLERYMKAGDENLLKANLDFIGLQNYTREVVRHSTIMPYINARLVKAGKRNVPKTEMDWEIYPQGIYRVLKRFASYKGVDKIIITENGAAFNDVPVNGSVDDPQRIRFYEEYLAQVLKAKREGVNVQGYFAWSFTDNFEWAEGYSKRFGLVYVDYPTQRRIIKASGFWFQQFLQSRAQYLRAG</sequence>
<evidence type="ECO:0000256" key="11">
    <source>
        <dbReference type="PROSITE-ProRule" id="PRU10055"/>
    </source>
</evidence>
<dbReference type="Pfam" id="PF00232">
    <property type="entry name" value="Glyco_hydro_1"/>
    <property type="match status" value="1"/>
</dbReference>
<dbReference type="PRINTS" id="PR00131">
    <property type="entry name" value="GLHYDRLASE1"/>
</dbReference>
<dbReference type="AlphaFoldDB" id="A0A5B8UPC1"/>
<feature type="binding site" evidence="10">
    <location>
        <position position="123"/>
    </location>
    <ligand>
        <name>substrate</name>
    </ligand>
</feature>
<keyword evidence="5" id="KW-0136">Cellulose degradation</keyword>
<comment type="catalytic activity">
    <reaction evidence="1 12">
        <text>Hydrolysis of terminal, non-reducing beta-D-glucosyl residues with release of beta-D-glucose.</text>
        <dbReference type="EC" id="3.2.1.21"/>
    </reaction>
</comment>
<dbReference type="PANTHER" id="PTHR10353">
    <property type="entry name" value="GLYCOSYL HYDROLASE"/>
    <property type="match status" value="1"/>
</dbReference>
<evidence type="ECO:0000256" key="5">
    <source>
        <dbReference type="ARBA" id="ARBA00023001"/>
    </source>
</evidence>